<organism evidence="1 2">
    <name type="scientific">Loigolactobacillus rennini DSM 20253</name>
    <dbReference type="NCBI Taxonomy" id="1423796"/>
    <lineage>
        <taxon>Bacteria</taxon>
        <taxon>Bacillati</taxon>
        <taxon>Bacillota</taxon>
        <taxon>Bacilli</taxon>
        <taxon>Lactobacillales</taxon>
        <taxon>Lactobacillaceae</taxon>
        <taxon>Loigolactobacillus</taxon>
    </lineage>
</organism>
<sequence length="107" mass="11880">MLELIKVQGGGDHMKKAGIIQVTDQFGLDSFYFAELHFDGKQLLIIDAKTRQQQTFPLSKIQTSLHACPNGLAFCTQQHTTITLLAQPLPLSDLFIALWQACLTVAH</sequence>
<comment type="caution">
    <text evidence="1">The sequence shown here is derived from an EMBL/GenBank/DDBJ whole genome shotgun (WGS) entry which is preliminary data.</text>
</comment>
<dbReference type="EMBL" id="AYYI01000082">
    <property type="protein sequence ID" value="KRM94800.1"/>
    <property type="molecule type" value="Genomic_DNA"/>
</dbReference>
<gene>
    <name evidence="1" type="ORF">FC24_GL000138</name>
</gene>
<protein>
    <submittedName>
        <fullName evidence="1">Uncharacterized protein</fullName>
    </submittedName>
</protein>
<reference evidence="1 2" key="1">
    <citation type="journal article" date="2015" name="Genome Announc.">
        <title>Expanding the biotechnology potential of lactobacilli through comparative genomics of 213 strains and associated genera.</title>
        <authorList>
            <person name="Sun Z."/>
            <person name="Harris H.M."/>
            <person name="McCann A."/>
            <person name="Guo C."/>
            <person name="Argimon S."/>
            <person name="Zhang W."/>
            <person name="Yang X."/>
            <person name="Jeffery I.B."/>
            <person name="Cooney J.C."/>
            <person name="Kagawa T.F."/>
            <person name="Liu W."/>
            <person name="Song Y."/>
            <person name="Salvetti E."/>
            <person name="Wrobel A."/>
            <person name="Rasinkangas P."/>
            <person name="Parkhill J."/>
            <person name="Rea M.C."/>
            <person name="O'Sullivan O."/>
            <person name="Ritari J."/>
            <person name="Douillard F.P."/>
            <person name="Paul Ross R."/>
            <person name="Yang R."/>
            <person name="Briner A.E."/>
            <person name="Felis G.E."/>
            <person name="de Vos W.M."/>
            <person name="Barrangou R."/>
            <person name="Klaenhammer T.R."/>
            <person name="Caufield P.W."/>
            <person name="Cui Y."/>
            <person name="Zhang H."/>
            <person name="O'Toole P.W."/>
        </authorList>
    </citation>
    <scope>NUCLEOTIDE SEQUENCE [LARGE SCALE GENOMIC DNA]</scope>
    <source>
        <strain evidence="1 2">DSM 20253</strain>
    </source>
</reference>
<keyword evidence="2" id="KW-1185">Reference proteome</keyword>
<proteinExistence type="predicted"/>
<accession>A0A0R2CTU4</accession>
<evidence type="ECO:0000313" key="2">
    <source>
        <dbReference type="Proteomes" id="UP000051638"/>
    </source>
</evidence>
<dbReference type="PATRIC" id="fig|1423796.3.peg.144"/>
<dbReference type="Proteomes" id="UP000051638">
    <property type="component" value="Unassembled WGS sequence"/>
</dbReference>
<dbReference type="AlphaFoldDB" id="A0A0R2CTU4"/>
<name>A0A0R2CTU4_9LACO</name>
<evidence type="ECO:0000313" key="1">
    <source>
        <dbReference type="EMBL" id="KRM94800.1"/>
    </source>
</evidence>